<sequence length="449" mass="50660">MLTRRFLARSVVLLLLLETSTLLSWSRSTLFLGASAATLPIAEEILRPGFRLFPRTQQSEANAIFFRDLLLPTVTYSIHDAPDSVLYPTETTATNFAQPTTETSFFDARNWSEVIRMNDSQGRLHICRSPGEQRSATNVDLAGGPDSHQNATVDMDELLYRLLADKCFYRQEGWWVFEFCFLRHVRHFHWERRRSSPREQQLLREELASLSNQHSFPEGANGEAGRKRFLKLLLHAQHIPIDGSVNLVMKDEVCMGHYDKSLDQEMKRNRTLEMYPSSVVNPGEYSSISKEPLLPMASPLNDTEKSSEADGRILRGLDGLARSTHLVQPYTKDGDFCDVTGRPRHTKVLYRCVDDVPGFALATHTMAGASFIASVQERSTCEYELVFVTDAVCMHPAFGSSARRSIPIVCERLEKAASTINFAPDVDIENESRRSTEAGARESHADVVR</sequence>
<dbReference type="EMBL" id="VWRR01000007">
    <property type="protein sequence ID" value="KAF6003421.1"/>
    <property type="molecule type" value="Genomic_DNA"/>
</dbReference>
<dbReference type="InterPro" id="IPR045149">
    <property type="entry name" value="OS-9-like"/>
</dbReference>
<feature type="domain" description="Protein OS9-like" evidence="1">
    <location>
        <begin position="165"/>
        <end position="190"/>
    </location>
</feature>
<dbReference type="Proteomes" id="UP000530660">
    <property type="component" value="Unassembled WGS sequence"/>
</dbReference>
<dbReference type="Gene3D" id="2.70.130.10">
    <property type="entry name" value="Mannose-6-phosphate receptor binding domain"/>
    <property type="match status" value="1"/>
</dbReference>
<name>A0A7J7IMA2_9RHOD</name>
<dbReference type="GO" id="GO:0005788">
    <property type="term" value="C:endoplasmic reticulum lumen"/>
    <property type="evidence" value="ECO:0007669"/>
    <property type="project" value="TreeGrafter"/>
</dbReference>
<dbReference type="InterPro" id="IPR009011">
    <property type="entry name" value="Man6P_isomerase_rcpt-bd_dom_sf"/>
</dbReference>
<comment type="caution">
    <text evidence="2">The sequence shown here is derived from an EMBL/GenBank/DDBJ whole genome shotgun (WGS) entry which is preliminary data.</text>
</comment>
<protein>
    <recommendedName>
        <fullName evidence="1">Protein OS9-like domain-containing protein</fullName>
    </recommendedName>
</protein>
<dbReference type="Pfam" id="PF07915">
    <property type="entry name" value="PRKCSH"/>
    <property type="match status" value="1"/>
</dbReference>
<reference evidence="2 3" key="1">
    <citation type="journal article" date="2020" name="J. Phycol.">
        <title>Comparative genome analysis reveals Cyanidiococcus gen. nov., a new extremophilic red algal genus sister to Cyanidioschyzon (Cyanidioschyzonaceae, Rhodophyta).</title>
        <authorList>
            <person name="Liu S.-L."/>
            <person name="Chiang Y.-R."/>
            <person name="Yoon H.S."/>
            <person name="Fu H.-Y."/>
        </authorList>
    </citation>
    <scope>NUCLEOTIDE SEQUENCE [LARGE SCALE GENOMIC DNA]</scope>
    <source>
        <strain evidence="2 3">THAL066</strain>
    </source>
</reference>
<organism evidence="2 3">
    <name type="scientific">Cyanidiococcus yangmingshanensis</name>
    <dbReference type="NCBI Taxonomy" id="2690220"/>
    <lineage>
        <taxon>Eukaryota</taxon>
        <taxon>Rhodophyta</taxon>
        <taxon>Bangiophyceae</taxon>
        <taxon>Cyanidiales</taxon>
        <taxon>Cyanidiaceae</taxon>
        <taxon>Cyanidiococcus</taxon>
    </lineage>
</organism>
<proteinExistence type="predicted"/>
<dbReference type="PANTHER" id="PTHR15414">
    <property type="entry name" value="OS-9-RELATED"/>
    <property type="match status" value="1"/>
</dbReference>
<evidence type="ECO:0000259" key="1">
    <source>
        <dbReference type="Pfam" id="PF07915"/>
    </source>
</evidence>
<dbReference type="PANTHER" id="PTHR15414:SF0">
    <property type="entry name" value="ENDOPLASMIC RETICULUM LECTIN 1"/>
    <property type="match status" value="1"/>
</dbReference>
<dbReference type="InterPro" id="IPR012913">
    <property type="entry name" value="OS9-like_dom"/>
</dbReference>
<evidence type="ECO:0000313" key="3">
    <source>
        <dbReference type="Proteomes" id="UP000530660"/>
    </source>
</evidence>
<accession>A0A7J7IMA2</accession>
<dbReference type="GO" id="GO:0030968">
    <property type="term" value="P:endoplasmic reticulum unfolded protein response"/>
    <property type="evidence" value="ECO:0007669"/>
    <property type="project" value="InterPro"/>
</dbReference>
<evidence type="ECO:0000313" key="2">
    <source>
        <dbReference type="EMBL" id="KAF6003421.1"/>
    </source>
</evidence>
<dbReference type="GO" id="GO:0030970">
    <property type="term" value="P:retrograde protein transport, ER to cytosol"/>
    <property type="evidence" value="ECO:0007669"/>
    <property type="project" value="TreeGrafter"/>
</dbReference>
<gene>
    <name evidence="2" type="ORF">F1559_004645</name>
</gene>
<dbReference type="OrthoDB" id="448954at2759"/>
<keyword evidence="3" id="KW-1185">Reference proteome</keyword>
<dbReference type="AlphaFoldDB" id="A0A7J7IMA2"/>